<evidence type="ECO:0000313" key="1">
    <source>
        <dbReference type="EMBL" id="BCQ33961.1"/>
    </source>
</evidence>
<sequence length="97" mass="11784">MKWWLKNKEMLKVKYNTPKPDEDGRYRVILWDFDEGYKEEGKYDRLCFDDMKPPINCVDKNAMMIIQHSKDNITQITVGNEYYILQDNGQFVKRKRN</sequence>
<gene>
    <name evidence="1" type="ORF">ERHA53_13040</name>
</gene>
<dbReference type="Pfam" id="PF06092">
    <property type="entry name" value="DUF943"/>
    <property type="match status" value="1"/>
</dbReference>
<name>A0ABM7MXN8_ERWRD</name>
<reference evidence="1 2" key="1">
    <citation type="submission" date="2021-01" db="EMBL/GenBank/DDBJ databases">
        <title>Complete genome sequence of Erwinia rhapontici MAFF 311153.</title>
        <authorList>
            <person name="Morohoshi T."/>
            <person name="Someya N."/>
        </authorList>
    </citation>
    <scope>NUCLEOTIDE SEQUENCE [LARGE SCALE GENOMIC DNA]</scope>
    <source>
        <strain evidence="1 2">MAFF 311153</strain>
    </source>
</reference>
<dbReference type="Proteomes" id="UP000677515">
    <property type="component" value="Chromosome"/>
</dbReference>
<dbReference type="EMBL" id="AP024329">
    <property type="protein sequence ID" value="BCQ33961.1"/>
    <property type="molecule type" value="Genomic_DNA"/>
</dbReference>
<evidence type="ECO:0000313" key="2">
    <source>
        <dbReference type="Proteomes" id="UP000677515"/>
    </source>
</evidence>
<evidence type="ECO:0008006" key="3">
    <source>
        <dbReference type="Google" id="ProtNLM"/>
    </source>
</evidence>
<proteinExistence type="predicted"/>
<keyword evidence="2" id="KW-1185">Reference proteome</keyword>
<dbReference type="RefSeq" id="WP_431022540.1">
    <property type="nucleotide sequence ID" value="NZ_CP159261.1"/>
</dbReference>
<accession>A0ABM7MXN8</accession>
<organism evidence="1 2">
    <name type="scientific">Erwinia rhapontici</name>
    <name type="common">Pectobacterium rhapontici</name>
    <dbReference type="NCBI Taxonomy" id="55212"/>
    <lineage>
        <taxon>Bacteria</taxon>
        <taxon>Pseudomonadati</taxon>
        <taxon>Pseudomonadota</taxon>
        <taxon>Gammaproteobacteria</taxon>
        <taxon>Enterobacterales</taxon>
        <taxon>Erwiniaceae</taxon>
        <taxon>Erwinia</taxon>
    </lineage>
</organism>
<protein>
    <recommendedName>
        <fullName evidence="3">Membrane protein DUF943</fullName>
    </recommendedName>
</protein>
<dbReference type="InterPro" id="IPR010351">
    <property type="entry name" value="DUF943"/>
</dbReference>